<dbReference type="RefSeq" id="XP_009254383.1">
    <property type="nucleotide sequence ID" value="XM_009256108.1"/>
</dbReference>
<dbReference type="HOGENOM" id="CLU_799374_0_0_1"/>
<dbReference type="KEGG" id="fpu:FPSE_02989"/>
<name>K3VS68_FUSPC</name>
<dbReference type="Proteomes" id="UP000007978">
    <property type="component" value="Chromosome 3"/>
</dbReference>
<dbReference type="GeneID" id="20361608"/>
<protein>
    <submittedName>
        <fullName evidence="1">Uncharacterized protein</fullName>
    </submittedName>
</protein>
<dbReference type="EMBL" id="AFNW01000066">
    <property type="protein sequence ID" value="EKJ76803.1"/>
    <property type="molecule type" value="Genomic_DNA"/>
</dbReference>
<dbReference type="AlphaFoldDB" id="K3VS68"/>
<dbReference type="OrthoDB" id="3932329at2759"/>
<sequence>MTQVAEGVCMICAIQLWEHSPSYTPTHPDKNTPPDWNPFKWRQDHILISGPTWPGEGKGTESIIIPEESVAVQKARVYSRRQATISSTGLKVNIQIENIPEQHPGYDPDDGTRWYLCLHAACKNMARKVMNTPVSKIKTMADLWMTLDRRCVKASEDGTPVPLCLPHVPNNKPGESIDLGVGRYYIPWQAICTEEYVLDDWSQEWWNYNPLDIPHLTEALMSNLERVESSSTHEHFTASFNNLPPEIEDIITSLLTEGSTSLECTYLMPQSQWKEILCQVPFLWDLENDIIEAKEQEAVSASFEWNWEKLVRQLLSEVPTFVSDNDEEEEDELENVWSYQTVGLTVPLGFTNRRRIWQVLVDMYPNDVGMVHFLDEEDQDDDEDEDENTPSES</sequence>
<evidence type="ECO:0000313" key="1">
    <source>
        <dbReference type="EMBL" id="EKJ76803.1"/>
    </source>
</evidence>
<evidence type="ECO:0000313" key="2">
    <source>
        <dbReference type="Proteomes" id="UP000007978"/>
    </source>
</evidence>
<keyword evidence="2" id="KW-1185">Reference proteome</keyword>
<gene>
    <name evidence="1" type="ORF">FPSE_02989</name>
</gene>
<accession>K3VS68</accession>
<proteinExistence type="predicted"/>
<organism evidence="1 2">
    <name type="scientific">Fusarium pseudograminearum (strain CS3096)</name>
    <name type="common">Wheat and barley crown-rot fungus</name>
    <dbReference type="NCBI Taxonomy" id="1028729"/>
    <lineage>
        <taxon>Eukaryota</taxon>
        <taxon>Fungi</taxon>
        <taxon>Dikarya</taxon>
        <taxon>Ascomycota</taxon>
        <taxon>Pezizomycotina</taxon>
        <taxon>Sordariomycetes</taxon>
        <taxon>Hypocreomycetidae</taxon>
        <taxon>Hypocreales</taxon>
        <taxon>Nectriaceae</taxon>
        <taxon>Fusarium</taxon>
    </lineage>
</organism>
<comment type="caution">
    <text evidence="1">The sequence shown here is derived from an EMBL/GenBank/DDBJ whole genome shotgun (WGS) entry which is preliminary data.</text>
</comment>
<reference evidence="1 2" key="1">
    <citation type="journal article" date="2012" name="PLoS Pathog.">
        <title>Comparative pathogenomics reveals horizontally acquired novel virulence genes in fungi infecting cereal hosts.</title>
        <authorList>
            <person name="Gardiner D.M."/>
            <person name="McDonald M.C."/>
            <person name="Covarelli L."/>
            <person name="Solomon P.S."/>
            <person name="Rusu A.G."/>
            <person name="Marshall M."/>
            <person name="Kazan K."/>
            <person name="Chakraborty S."/>
            <person name="McDonald B.A."/>
            <person name="Manners J.M."/>
        </authorList>
    </citation>
    <scope>NUCLEOTIDE SEQUENCE [LARGE SCALE GENOMIC DNA]</scope>
    <source>
        <strain evidence="1 2">CS3096</strain>
    </source>
</reference>
<dbReference type="eggNOG" id="ENOG502SV88">
    <property type="taxonomic scope" value="Eukaryota"/>
</dbReference>